<evidence type="ECO:0000313" key="3">
    <source>
        <dbReference type="Proteomes" id="UP000065521"/>
    </source>
</evidence>
<dbReference type="AlphaFoldDB" id="A0A117X7X1"/>
<gene>
    <name evidence="2" type="ORF">WI38_09515</name>
</gene>
<sequence length="149" mass="16788">MSSSKMDPPARDVTYRAWPWCAWAIARTTDRPRPEPPNLRERDTSARVKGSNACRAKRDVGRLDVHVQTPDVLQRDDVQVVDEPGQAFDLIQQAAEQRLVRLEHLVPQALQPAPEDRERGAHGASVHAGHRRDRARALNPKKLQLVDNG</sequence>
<dbReference type="EMBL" id="LOTN01000019">
    <property type="protein sequence ID" value="KUZ93276.1"/>
    <property type="molecule type" value="Genomic_DNA"/>
</dbReference>
<feature type="region of interest" description="Disordered" evidence="1">
    <location>
        <begin position="110"/>
        <end position="149"/>
    </location>
</feature>
<comment type="caution">
    <text evidence="2">The sequence shown here is derived from an EMBL/GenBank/DDBJ whole genome shotgun (WGS) entry which is preliminary data.</text>
</comment>
<protein>
    <submittedName>
        <fullName evidence="2">Uncharacterized protein</fullName>
    </submittedName>
</protein>
<feature type="region of interest" description="Disordered" evidence="1">
    <location>
        <begin position="28"/>
        <end position="55"/>
    </location>
</feature>
<evidence type="ECO:0000313" key="2">
    <source>
        <dbReference type="EMBL" id="KUZ93276.1"/>
    </source>
</evidence>
<accession>A0A117X7X1</accession>
<name>A0A117X7X1_9BURK</name>
<organism evidence="2 3">
    <name type="scientific">Burkholderia ubonensis</name>
    <dbReference type="NCBI Taxonomy" id="101571"/>
    <lineage>
        <taxon>Bacteria</taxon>
        <taxon>Pseudomonadati</taxon>
        <taxon>Pseudomonadota</taxon>
        <taxon>Betaproteobacteria</taxon>
        <taxon>Burkholderiales</taxon>
        <taxon>Burkholderiaceae</taxon>
        <taxon>Burkholderia</taxon>
        <taxon>Burkholderia cepacia complex</taxon>
    </lineage>
</organism>
<proteinExistence type="predicted"/>
<dbReference type="Proteomes" id="UP000065521">
    <property type="component" value="Unassembled WGS sequence"/>
</dbReference>
<evidence type="ECO:0000256" key="1">
    <source>
        <dbReference type="SAM" id="MobiDB-lite"/>
    </source>
</evidence>
<reference evidence="2 3" key="1">
    <citation type="submission" date="2015-11" db="EMBL/GenBank/DDBJ databases">
        <title>Expanding the genomic diversity of Burkholderia species for the development of highly accurate diagnostics.</title>
        <authorList>
            <person name="Sahl J."/>
            <person name="Keim P."/>
            <person name="Wagner D."/>
        </authorList>
    </citation>
    <scope>NUCLEOTIDE SEQUENCE [LARGE SCALE GENOMIC DNA]</scope>
    <source>
        <strain evidence="2 3">RF32-BP4</strain>
    </source>
</reference>
<feature type="compositionally biased region" description="Basic and acidic residues" evidence="1">
    <location>
        <begin position="28"/>
        <end position="46"/>
    </location>
</feature>